<protein>
    <submittedName>
        <fullName evidence="10">Methyl-accepting chemotaxis protein</fullName>
    </submittedName>
</protein>
<evidence type="ECO:0000256" key="1">
    <source>
        <dbReference type="ARBA" id="ARBA00004236"/>
    </source>
</evidence>
<evidence type="ECO:0000256" key="7">
    <source>
        <dbReference type="SAM" id="Phobius"/>
    </source>
</evidence>
<dbReference type="CDD" id="cd11386">
    <property type="entry name" value="MCP_signal"/>
    <property type="match status" value="1"/>
</dbReference>
<evidence type="ECO:0000259" key="8">
    <source>
        <dbReference type="PROSITE" id="PS50111"/>
    </source>
</evidence>
<evidence type="ECO:0000256" key="5">
    <source>
        <dbReference type="ARBA" id="ARBA00029447"/>
    </source>
</evidence>
<dbReference type="PRINTS" id="PR00260">
    <property type="entry name" value="CHEMTRNSDUCR"/>
</dbReference>
<comment type="similarity">
    <text evidence="5">Belongs to the methyl-accepting chemotaxis (MCP) protein family.</text>
</comment>
<dbReference type="Pfam" id="PF00672">
    <property type="entry name" value="HAMP"/>
    <property type="match status" value="1"/>
</dbReference>
<dbReference type="PROSITE" id="PS50111">
    <property type="entry name" value="CHEMOTAXIS_TRANSDUC_2"/>
    <property type="match status" value="1"/>
</dbReference>
<evidence type="ECO:0000256" key="3">
    <source>
        <dbReference type="ARBA" id="ARBA00023136"/>
    </source>
</evidence>
<dbReference type="Gene3D" id="1.10.287.950">
    <property type="entry name" value="Methyl-accepting chemotaxis protein"/>
    <property type="match status" value="1"/>
</dbReference>
<dbReference type="PANTHER" id="PTHR32089:SF112">
    <property type="entry name" value="LYSOZYME-LIKE PROTEIN-RELATED"/>
    <property type="match status" value="1"/>
</dbReference>
<evidence type="ECO:0000313" key="10">
    <source>
        <dbReference type="EMBL" id="KAA9011346.1"/>
    </source>
</evidence>
<evidence type="ECO:0000256" key="4">
    <source>
        <dbReference type="ARBA" id="ARBA00023224"/>
    </source>
</evidence>
<evidence type="ECO:0000313" key="11">
    <source>
        <dbReference type="Proteomes" id="UP000326671"/>
    </source>
</evidence>
<dbReference type="GO" id="GO:0005886">
    <property type="term" value="C:plasma membrane"/>
    <property type="evidence" value="ECO:0007669"/>
    <property type="project" value="UniProtKB-SubCell"/>
</dbReference>
<evidence type="ECO:0000259" key="9">
    <source>
        <dbReference type="PROSITE" id="PS50885"/>
    </source>
</evidence>
<name>A0A5J5GSP2_9BACI</name>
<dbReference type="EMBL" id="VYKL01000075">
    <property type="protein sequence ID" value="KAA9011346.1"/>
    <property type="molecule type" value="Genomic_DNA"/>
</dbReference>
<feature type="transmembrane region" description="Helical" evidence="7">
    <location>
        <begin position="193"/>
        <end position="214"/>
    </location>
</feature>
<organism evidence="10 11">
    <name type="scientific">Niallia endozanthoxylica</name>
    <dbReference type="NCBI Taxonomy" id="2036016"/>
    <lineage>
        <taxon>Bacteria</taxon>
        <taxon>Bacillati</taxon>
        <taxon>Bacillota</taxon>
        <taxon>Bacilli</taxon>
        <taxon>Bacillales</taxon>
        <taxon>Bacillaceae</taxon>
        <taxon>Niallia</taxon>
    </lineage>
</organism>
<accession>A0A5J5GSP2</accession>
<dbReference type="SUPFAM" id="SSF58104">
    <property type="entry name" value="Methyl-accepting chemotaxis protein (MCP) signaling domain"/>
    <property type="match status" value="1"/>
</dbReference>
<dbReference type="Pfam" id="PF12729">
    <property type="entry name" value="4HB_MCP_1"/>
    <property type="match status" value="1"/>
</dbReference>
<keyword evidence="4 6" id="KW-0807">Transducer</keyword>
<dbReference type="InterPro" id="IPR004089">
    <property type="entry name" value="MCPsignal_dom"/>
</dbReference>
<dbReference type="PROSITE" id="PS50885">
    <property type="entry name" value="HAMP"/>
    <property type="match status" value="1"/>
</dbReference>
<dbReference type="Gene3D" id="6.10.340.10">
    <property type="match status" value="1"/>
</dbReference>
<dbReference type="GO" id="GO:0006935">
    <property type="term" value="P:chemotaxis"/>
    <property type="evidence" value="ECO:0007669"/>
    <property type="project" value="InterPro"/>
</dbReference>
<dbReference type="InterPro" id="IPR003660">
    <property type="entry name" value="HAMP_dom"/>
</dbReference>
<dbReference type="InterPro" id="IPR004090">
    <property type="entry name" value="Chemotax_Me-accpt_rcpt"/>
</dbReference>
<comment type="subcellular location">
    <subcellularLocation>
        <location evidence="1">Cell membrane</location>
    </subcellularLocation>
</comment>
<dbReference type="AlphaFoldDB" id="A0A5J5GSP2"/>
<evidence type="ECO:0000256" key="2">
    <source>
        <dbReference type="ARBA" id="ARBA00022475"/>
    </source>
</evidence>
<dbReference type="Proteomes" id="UP000326671">
    <property type="component" value="Unassembled WGS sequence"/>
</dbReference>
<reference evidence="10 11" key="1">
    <citation type="submission" date="2019-09" db="EMBL/GenBank/DDBJ databases">
        <title>Whole genome sequences of isolates from the Mars Exploration Rovers.</title>
        <authorList>
            <person name="Seuylemezian A."/>
            <person name="Vaishampayan P."/>
        </authorList>
    </citation>
    <scope>NUCLEOTIDE SEQUENCE [LARGE SCALE GENOMIC DNA]</scope>
    <source>
        <strain evidence="10 11">MER_TA_151</strain>
    </source>
</reference>
<comment type="caution">
    <text evidence="10">The sequence shown here is derived from an EMBL/GenBank/DDBJ whole genome shotgun (WGS) entry which is preliminary data.</text>
</comment>
<feature type="domain" description="Methyl-accepting transducer" evidence="8">
    <location>
        <begin position="288"/>
        <end position="524"/>
    </location>
</feature>
<feature type="domain" description="HAMP" evidence="9">
    <location>
        <begin position="215"/>
        <end position="269"/>
    </location>
</feature>
<dbReference type="CDD" id="cd06225">
    <property type="entry name" value="HAMP"/>
    <property type="match status" value="1"/>
</dbReference>
<keyword evidence="7" id="KW-1133">Transmembrane helix</keyword>
<dbReference type="FunFam" id="1.10.287.950:FF:000001">
    <property type="entry name" value="Methyl-accepting chemotaxis sensory transducer"/>
    <property type="match status" value="1"/>
</dbReference>
<gene>
    <name evidence="10" type="ORF">F4V44_26715</name>
</gene>
<keyword evidence="2" id="KW-1003">Cell membrane</keyword>
<dbReference type="SMART" id="SM00304">
    <property type="entry name" value="HAMP"/>
    <property type="match status" value="2"/>
</dbReference>
<dbReference type="InterPro" id="IPR024478">
    <property type="entry name" value="HlyB_4HB_MCP"/>
</dbReference>
<keyword evidence="7" id="KW-0812">Transmembrane</keyword>
<dbReference type="PANTHER" id="PTHR32089">
    <property type="entry name" value="METHYL-ACCEPTING CHEMOTAXIS PROTEIN MCPB"/>
    <property type="match status" value="1"/>
</dbReference>
<keyword evidence="11" id="KW-1185">Reference proteome</keyword>
<dbReference type="Pfam" id="PF00015">
    <property type="entry name" value="MCPsignal"/>
    <property type="match status" value="1"/>
</dbReference>
<dbReference type="SMART" id="SM00283">
    <property type="entry name" value="MA"/>
    <property type="match status" value="1"/>
</dbReference>
<keyword evidence="3 7" id="KW-0472">Membrane</keyword>
<dbReference type="GO" id="GO:0004888">
    <property type="term" value="F:transmembrane signaling receptor activity"/>
    <property type="evidence" value="ECO:0007669"/>
    <property type="project" value="InterPro"/>
</dbReference>
<evidence type="ECO:0000256" key="6">
    <source>
        <dbReference type="PROSITE-ProRule" id="PRU00284"/>
    </source>
</evidence>
<dbReference type="GO" id="GO:0007165">
    <property type="term" value="P:signal transduction"/>
    <property type="evidence" value="ECO:0007669"/>
    <property type="project" value="UniProtKB-KW"/>
</dbReference>
<proteinExistence type="inferred from homology"/>
<dbReference type="OrthoDB" id="107771at2"/>
<sequence>MIIHKVIERRVQMKIKTKLILLVALFVFGILISGSLAIFQMSALEKASREIEEYRSLQLTLKSIEYRFTGVSNDERAFLLTGNEELVTGTEEKVKELEQYFTQAKQVQMDSEGTQQLGEIQQNLKVYFESHNKMVDAYRNGEEEEALAIHMEEQRQIRKDLVDPSVEKLIAEVTETIEEKAKSLERIQGISSFILFATMIISVISGIFISYLIIKSITKPIMIMNARLKEIAEGEGDLTQEISIKTRDELGEMASSFNLMVGKLRELIRQVAVNAEQVAAASEQLSASSEETTKATELITSTVQEVAVETDRQIQSLDECDQTIQELYSLVNDVARSSAIVSHSSIQASEKAVDGNHSVIQIIDHMDDISKTVNYLSQKVIKLGERSGEINEIIRVIRGIADQTNLLALNAAIEAARAGEQGRGFAVVADEVRKLAEQSSESAGQISSLISVITTDTNETVESMNETTIKVSDGIQFIQNVGGSFKQIEQAVQEVSSQIKEVTAMVQQLSAGTEQIVGSIGVVAEVSAAVTGGTQNVSASTEEQLAAMEEITASSTSLTTMAEQLQELIKKFKI</sequence>